<evidence type="ECO:0000313" key="3">
    <source>
        <dbReference type="Proteomes" id="UP000318571"/>
    </source>
</evidence>
<dbReference type="PANTHER" id="PTHR23278:SF19">
    <property type="entry name" value="OBSCURIN"/>
    <property type="match status" value="1"/>
</dbReference>
<dbReference type="SMART" id="SM00409">
    <property type="entry name" value="IG"/>
    <property type="match status" value="1"/>
</dbReference>
<accession>A0A553P4N5</accession>
<dbReference type="AlphaFoldDB" id="A0A553P4N5"/>
<dbReference type="Pfam" id="PF07686">
    <property type="entry name" value="V-set"/>
    <property type="match status" value="1"/>
</dbReference>
<dbReference type="SUPFAM" id="SSF48726">
    <property type="entry name" value="Immunoglobulin"/>
    <property type="match status" value="1"/>
</dbReference>
<dbReference type="PANTHER" id="PTHR23278">
    <property type="entry name" value="SIDESTEP PROTEIN"/>
    <property type="match status" value="1"/>
</dbReference>
<dbReference type="InterPro" id="IPR007110">
    <property type="entry name" value="Ig-like_dom"/>
</dbReference>
<dbReference type="InterPro" id="IPR013106">
    <property type="entry name" value="Ig_V-set"/>
</dbReference>
<reference evidence="2 3" key="1">
    <citation type="journal article" date="2018" name="Nat. Ecol. Evol.">
        <title>Genomic signatures of mitonuclear coevolution across populations of Tigriopus californicus.</title>
        <authorList>
            <person name="Barreto F.S."/>
            <person name="Watson E.T."/>
            <person name="Lima T.G."/>
            <person name="Willett C.S."/>
            <person name="Edmands S."/>
            <person name="Li W."/>
            <person name="Burton R.S."/>
        </authorList>
    </citation>
    <scope>NUCLEOTIDE SEQUENCE [LARGE SCALE GENOMIC DNA]</scope>
    <source>
        <strain evidence="2 3">San Diego</strain>
    </source>
</reference>
<dbReference type="PROSITE" id="PS50835">
    <property type="entry name" value="IG_LIKE"/>
    <property type="match status" value="1"/>
</dbReference>
<name>A0A553P4N5_TIGCA</name>
<sequence>MHGVPFGLKYTTYTGFCTQWSPGTADPPPLFPPGEISFFISGLADKLHRWDCDEGYSSSPSSSGQVSSLVSTSLVYQSGETALLPCDISVPDESKGDELSLIMWYREDVKSPIYSIDARTGVHIPTVNDIRSHWIDTNLFGHNRVVFDTSPGPDRARLKIYNVSESDDGLYRCRVDFKASQTRTSRVNLTVIDQKESLLRRRQDVVKSR</sequence>
<dbReference type="InterPro" id="IPR013783">
    <property type="entry name" value="Ig-like_fold"/>
</dbReference>
<dbReference type="EMBL" id="VCGU01000008">
    <property type="protein sequence ID" value="TRY72635.1"/>
    <property type="molecule type" value="Genomic_DNA"/>
</dbReference>
<gene>
    <name evidence="2" type="ORF">TCAL_17139</name>
</gene>
<dbReference type="InterPro" id="IPR003599">
    <property type="entry name" value="Ig_sub"/>
</dbReference>
<feature type="domain" description="Ig-like" evidence="1">
    <location>
        <begin position="60"/>
        <end position="190"/>
    </location>
</feature>
<evidence type="ECO:0000259" key="1">
    <source>
        <dbReference type="PROSITE" id="PS50835"/>
    </source>
</evidence>
<dbReference type="Proteomes" id="UP000318571">
    <property type="component" value="Chromosome 7"/>
</dbReference>
<evidence type="ECO:0000313" key="2">
    <source>
        <dbReference type="EMBL" id="TRY72635.1"/>
    </source>
</evidence>
<dbReference type="Gene3D" id="2.60.40.10">
    <property type="entry name" value="Immunoglobulins"/>
    <property type="match status" value="1"/>
</dbReference>
<keyword evidence="3" id="KW-1185">Reference proteome</keyword>
<dbReference type="InterPro" id="IPR036179">
    <property type="entry name" value="Ig-like_dom_sf"/>
</dbReference>
<protein>
    <recommendedName>
        <fullName evidence="1">Ig-like domain-containing protein</fullName>
    </recommendedName>
</protein>
<organism evidence="2 3">
    <name type="scientific">Tigriopus californicus</name>
    <name type="common">Marine copepod</name>
    <dbReference type="NCBI Taxonomy" id="6832"/>
    <lineage>
        <taxon>Eukaryota</taxon>
        <taxon>Metazoa</taxon>
        <taxon>Ecdysozoa</taxon>
        <taxon>Arthropoda</taxon>
        <taxon>Crustacea</taxon>
        <taxon>Multicrustacea</taxon>
        <taxon>Hexanauplia</taxon>
        <taxon>Copepoda</taxon>
        <taxon>Harpacticoida</taxon>
        <taxon>Harpacticidae</taxon>
        <taxon>Tigriopus</taxon>
    </lineage>
</organism>
<proteinExistence type="predicted"/>
<comment type="caution">
    <text evidence="2">The sequence shown here is derived from an EMBL/GenBank/DDBJ whole genome shotgun (WGS) entry which is preliminary data.</text>
</comment>
<dbReference type="STRING" id="6832.A0A553P4N5"/>